<protein>
    <submittedName>
        <fullName evidence="1">Uncharacterized protein</fullName>
    </submittedName>
</protein>
<gene>
    <name evidence="1" type="ORF">L6164_012502</name>
</gene>
<organism evidence="1 2">
    <name type="scientific">Bauhinia variegata</name>
    <name type="common">Purple orchid tree</name>
    <name type="synonym">Phanera variegata</name>
    <dbReference type="NCBI Taxonomy" id="167791"/>
    <lineage>
        <taxon>Eukaryota</taxon>
        <taxon>Viridiplantae</taxon>
        <taxon>Streptophyta</taxon>
        <taxon>Embryophyta</taxon>
        <taxon>Tracheophyta</taxon>
        <taxon>Spermatophyta</taxon>
        <taxon>Magnoliopsida</taxon>
        <taxon>eudicotyledons</taxon>
        <taxon>Gunneridae</taxon>
        <taxon>Pentapetalae</taxon>
        <taxon>rosids</taxon>
        <taxon>fabids</taxon>
        <taxon>Fabales</taxon>
        <taxon>Fabaceae</taxon>
        <taxon>Cercidoideae</taxon>
        <taxon>Cercideae</taxon>
        <taxon>Bauhiniinae</taxon>
        <taxon>Bauhinia</taxon>
    </lineage>
</organism>
<proteinExistence type="predicted"/>
<accession>A0ACB9P994</accession>
<evidence type="ECO:0000313" key="1">
    <source>
        <dbReference type="EMBL" id="KAI4345372.1"/>
    </source>
</evidence>
<comment type="caution">
    <text evidence="1">The sequence shown here is derived from an EMBL/GenBank/DDBJ whole genome shotgun (WGS) entry which is preliminary data.</text>
</comment>
<sequence>MGLNSIISFKLFSMTSVNLFSIVFGWRDLDGGWRLTKVKLVYLHSSSALAHYIHKKQTLLFIDRPHLVGFTALASFLFLSYTKLLKTPHLIFTLVSFHFPSLQTGGGPSIDLSYLNSEY</sequence>
<dbReference type="EMBL" id="CM039430">
    <property type="protein sequence ID" value="KAI4345372.1"/>
    <property type="molecule type" value="Genomic_DNA"/>
</dbReference>
<evidence type="ECO:0000313" key="2">
    <source>
        <dbReference type="Proteomes" id="UP000828941"/>
    </source>
</evidence>
<name>A0ACB9P994_BAUVA</name>
<dbReference type="Proteomes" id="UP000828941">
    <property type="component" value="Chromosome 5"/>
</dbReference>
<keyword evidence="2" id="KW-1185">Reference proteome</keyword>
<reference evidence="1 2" key="1">
    <citation type="journal article" date="2022" name="DNA Res.">
        <title>Chromosomal-level genome assembly of the orchid tree Bauhinia variegata (Leguminosae; Cercidoideae) supports the allotetraploid origin hypothesis of Bauhinia.</title>
        <authorList>
            <person name="Zhong Y."/>
            <person name="Chen Y."/>
            <person name="Zheng D."/>
            <person name="Pang J."/>
            <person name="Liu Y."/>
            <person name="Luo S."/>
            <person name="Meng S."/>
            <person name="Qian L."/>
            <person name="Wei D."/>
            <person name="Dai S."/>
            <person name="Zhou R."/>
        </authorList>
    </citation>
    <scope>NUCLEOTIDE SEQUENCE [LARGE SCALE GENOMIC DNA]</scope>
    <source>
        <strain evidence="1">BV-YZ2020</strain>
    </source>
</reference>